<dbReference type="GO" id="GO:0005886">
    <property type="term" value="C:plasma membrane"/>
    <property type="evidence" value="ECO:0007669"/>
    <property type="project" value="TreeGrafter"/>
</dbReference>
<dbReference type="Proteomes" id="UP000823918">
    <property type="component" value="Unassembled WGS sequence"/>
</dbReference>
<keyword evidence="1" id="KW-0812">Transmembrane</keyword>
<dbReference type="InterPro" id="IPR007401">
    <property type="entry name" value="DUF454"/>
</dbReference>
<gene>
    <name evidence="2" type="ORF">H9698_07295</name>
</gene>
<evidence type="ECO:0000313" key="2">
    <source>
        <dbReference type="EMBL" id="HJC72581.1"/>
    </source>
</evidence>
<comment type="caution">
    <text evidence="2">The sequence shown here is derived from an EMBL/GenBank/DDBJ whole genome shotgun (WGS) entry which is preliminary data.</text>
</comment>
<organism evidence="2 3">
    <name type="scientific">Candidatus Ruthenibacterium merdavium</name>
    <dbReference type="NCBI Taxonomy" id="2838752"/>
    <lineage>
        <taxon>Bacteria</taxon>
        <taxon>Bacillati</taxon>
        <taxon>Bacillota</taxon>
        <taxon>Clostridia</taxon>
        <taxon>Eubacteriales</taxon>
        <taxon>Oscillospiraceae</taxon>
        <taxon>Ruthenibacterium</taxon>
    </lineage>
</organism>
<sequence>MRKILYLTLGVISMALGAVGVVLPILPTTPFLLLAAFCFAKSSQRLHRWFLSTQLYEKHLKDFVQTRAMTMKTKLSLMSMASAMMLLGFLMMEQVPVGRIAIACVWIFHLYYFLFRIRTIPSREPSE</sequence>
<feature type="transmembrane region" description="Helical" evidence="1">
    <location>
        <begin position="6"/>
        <end position="39"/>
    </location>
</feature>
<name>A0A9D2TKM7_9FIRM</name>
<reference evidence="2" key="2">
    <citation type="submission" date="2021-04" db="EMBL/GenBank/DDBJ databases">
        <authorList>
            <person name="Gilroy R."/>
        </authorList>
    </citation>
    <scope>NUCLEOTIDE SEQUENCE</scope>
    <source>
        <strain evidence="2">5933</strain>
    </source>
</reference>
<dbReference type="PIRSF" id="PIRSF016789">
    <property type="entry name" value="DUF454"/>
    <property type="match status" value="1"/>
</dbReference>
<keyword evidence="1" id="KW-0472">Membrane</keyword>
<proteinExistence type="predicted"/>
<accession>A0A9D2TKM7</accession>
<feature type="transmembrane region" description="Helical" evidence="1">
    <location>
        <begin position="75"/>
        <end position="92"/>
    </location>
</feature>
<feature type="transmembrane region" description="Helical" evidence="1">
    <location>
        <begin position="98"/>
        <end position="115"/>
    </location>
</feature>
<keyword evidence="1" id="KW-1133">Transmembrane helix</keyword>
<reference evidence="2" key="1">
    <citation type="journal article" date="2021" name="PeerJ">
        <title>Extensive microbial diversity within the chicken gut microbiome revealed by metagenomics and culture.</title>
        <authorList>
            <person name="Gilroy R."/>
            <person name="Ravi A."/>
            <person name="Getino M."/>
            <person name="Pursley I."/>
            <person name="Horton D.L."/>
            <person name="Alikhan N.F."/>
            <person name="Baker D."/>
            <person name="Gharbi K."/>
            <person name="Hall N."/>
            <person name="Watson M."/>
            <person name="Adriaenssens E.M."/>
            <person name="Foster-Nyarko E."/>
            <person name="Jarju S."/>
            <person name="Secka A."/>
            <person name="Antonio M."/>
            <person name="Oren A."/>
            <person name="Chaudhuri R.R."/>
            <person name="La Ragione R."/>
            <person name="Hildebrand F."/>
            <person name="Pallen M.J."/>
        </authorList>
    </citation>
    <scope>NUCLEOTIDE SEQUENCE</scope>
    <source>
        <strain evidence="2">5933</strain>
    </source>
</reference>
<dbReference type="PANTHER" id="PTHR35813:SF1">
    <property type="entry name" value="INNER MEMBRANE PROTEIN YBAN"/>
    <property type="match status" value="1"/>
</dbReference>
<evidence type="ECO:0000313" key="3">
    <source>
        <dbReference type="Proteomes" id="UP000823918"/>
    </source>
</evidence>
<dbReference type="EMBL" id="DWWA01000037">
    <property type="protein sequence ID" value="HJC72581.1"/>
    <property type="molecule type" value="Genomic_DNA"/>
</dbReference>
<evidence type="ECO:0000256" key="1">
    <source>
        <dbReference type="SAM" id="Phobius"/>
    </source>
</evidence>
<protein>
    <submittedName>
        <fullName evidence="2">YbaN family protein</fullName>
    </submittedName>
</protein>
<dbReference type="PANTHER" id="PTHR35813">
    <property type="entry name" value="INNER MEMBRANE PROTEIN YBAN"/>
    <property type="match status" value="1"/>
</dbReference>
<dbReference type="Pfam" id="PF04304">
    <property type="entry name" value="DUF454"/>
    <property type="match status" value="1"/>
</dbReference>
<dbReference type="AlphaFoldDB" id="A0A9D2TKM7"/>